<evidence type="ECO:0000313" key="2">
    <source>
        <dbReference type="Proteomes" id="UP001608902"/>
    </source>
</evidence>
<sequence length="118" mass="13691">MSIYDRKPSNKAKNTSFDFISEKSSRARILIGGECEFELAHRIRIIIVYSNTTFNAGYPIFHAIAKDHASCGPLSIVQSSRIRYKRTMDRLDFQFRRLCRSSISRPEINGREAVEFRQ</sequence>
<dbReference type="AlphaFoldDB" id="A0ABD6EIR6"/>
<gene>
    <name evidence="1" type="ORF">AB6A40_005816</name>
</gene>
<accession>A0ABD6EIR6</accession>
<evidence type="ECO:0000313" key="1">
    <source>
        <dbReference type="EMBL" id="MFH4979107.1"/>
    </source>
</evidence>
<keyword evidence="2" id="KW-1185">Reference proteome</keyword>
<protein>
    <submittedName>
        <fullName evidence="1">Uncharacterized protein</fullName>
    </submittedName>
</protein>
<organism evidence="1 2">
    <name type="scientific">Gnathostoma spinigerum</name>
    <dbReference type="NCBI Taxonomy" id="75299"/>
    <lineage>
        <taxon>Eukaryota</taxon>
        <taxon>Metazoa</taxon>
        <taxon>Ecdysozoa</taxon>
        <taxon>Nematoda</taxon>
        <taxon>Chromadorea</taxon>
        <taxon>Rhabditida</taxon>
        <taxon>Spirurina</taxon>
        <taxon>Gnathostomatomorpha</taxon>
        <taxon>Gnathostomatoidea</taxon>
        <taxon>Gnathostomatidae</taxon>
        <taxon>Gnathostoma</taxon>
    </lineage>
</organism>
<dbReference type="Proteomes" id="UP001608902">
    <property type="component" value="Unassembled WGS sequence"/>
</dbReference>
<dbReference type="EMBL" id="JBGFUD010003858">
    <property type="protein sequence ID" value="MFH4979107.1"/>
    <property type="molecule type" value="Genomic_DNA"/>
</dbReference>
<reference evidence="1 2" key="1">
    <citation type="submission" date="2024-08" db="EMBL/GenBank/DDBJ databases">
        <title>Gnathostoma spinigerum genome.</title>
        <authorList>
            <person name="Gonzalez-Bertolin B."/>
            <person name="Monzon S."/>
            <person name="Zaballos A."/>
            <person name="Jimenez P."/>
            <person name="Dekumyoy P."/>
            <person name="Varona S."/>
            <person name="Cuesta I."/>
            <person name="Sumanam S."/>
            <person name="Adisakwattana P."/>
            <person name="Gasser R.B."/>
            <person name="Hernandez-Gonzalez A."/>
            <person name="Young N.D."/>
            <person name="Perteguer M.J."/>
        </authorList>
    </citation>
    <scope>NUCLEOTIDE SEQUENCE [LARGE SCALE GENOMIC DNA]</scope>
    <source>
        <strain evidence="1">AL3</strain>
        <tissue evidence="1">Liver</tissue>
    </source>
</reference>
<comment type="caution">
    <text evidence="1">The sequence shown here is derived from an EMBL/GenBank/DDBJ whole genome shotgun (WGS) entry which is preliminary data.</text>
</comment>
<proteinExistence type="predicted"/>
<name>A0ABD6EIR6_9BILA</name>